<organism evidence="2 3">
    <name type="scientific">Clavelina lepadiformis</name>
    <name type="common">Light-bulb sea squirt</name>
    <name type="synonym">Ascidia lepadiformis</name>
    <dbReference type="NCBI Taxonomy" id="159417"/>
    <lineage>
        <taxon>Eukaryota</taxon>
        <taxon>Metazoa</taxon>
        <taxon>Chordata</taxon>
        <taxon>Tunicata</taxon>
        <taxon>Ascidiacea</taxon>
        <taxon>Aplousobranchia</taxon>
        <taxon>Clavelinidae</taxon>
        <taxon>Clavelina</taxon>
    </lineage>
</organism>
<keyword evidence="3" id="KW-1185">Reference proteome</keyword>
<reference evidence="2 3" key="1">
    <citation type="submission" date="2024-02" db="EMBL/GenBank/DDBJ databases">
        <authorList>
            <person name="Daric V."/>
            <person name="Darras S."/>
        </authorList>
    </citation>
    <scope>NUCLEOTIDE SEQUENCE [LARGE SCALE GENOMIC DNA]</scope>
</reference>
<gene>
    <name evidence="2" type="ORF">CVLEPA_LOCUS20712</name>
</gene>
<proteinExistence type="predicted"/>
<evidence type="ECO:0000256" key="1">
    <source>
        <dbReference type="SAM" id="SignalP"/>
    </source>
</evidence>
<sequence>MNKKVFSFLAIFLFICSSTSETKRSRHIKKPRLKVWCIHLKNFVGICNRRADTQRFSVKCGAFKLSHIALMCNRCRAPHGICSENIKLFSVFS</sequence>
<dbReference type="EMBL" id="CAWYQH010000108">
    <property type="protein sequence ID" value="CAK8688728.1"/>
    <property type="molecule type" value="Genomic_DNA"/>
</dbReference>
<evidence type="ECO:0008006" key="4">
    <source>
        <dbReference type="Google" id="ProtNLM"/>
    </source>
</evidence>
<evidence type="ECO:0000313" key="3">
    <source>
        <dbReference type="Proteomes" id="UP001642483"/>
    </source>
</evidence>
<keyword evidence="1" id="KW-0732">Signal</keyword>
<comment type="caution">
    <text evidence="2">The sequence shown here is derived from an EMBL/GenBank/DDBJ whole genome shotgun (WGS) entry which is preliminary data.</text>
</comment>
<evidence type="ECO:0000313" key="2">
    <source>
        <dbReference type="EMBL" id="CAK8688728.1"/>
    </source>
</evidence>
<accession>A0ABP0GCR6</accession>
<protein>
    <recommendedName>
        <fullName evidence="4">Secreted protein</fullName>
    </recommendedName>
</protein>
<name>A0ABP0GCR6_CLALP</name>
<feature type="signal peptide" evidence="1">
    <location>
        <begin position="1"/>
        <end position="20"/>
    </location>
</feature>
<dbReference type="Proteomes" id="UP001642483">
    <property type="component" value="Unassembled WGS sequence"/>
</dbReference>
<feature type="chain" id="PRO_5045039933" description="Secreted protein" evidence="1">
    <location>
        <begin position="21"/>
        <end position="93"/>
    </location>
</feature>